<organism evidence="2 3">
    <name type="scientific">Pseudobacter ginsenosidimutans</name>
    <dbReference type="NCBI Taxonomy" id="661488"/>
    <lineage>
        <taxon>Bacteria</taxon>
        <taxon>Pseudomonadati</taxon>
        <taxon>Bacteroidota</taxon>
        <taxon>Chitinophagia</taxon>
        <taxon>Chitinophagales</taxon>
        <taxon>Chitinophagaceae</taxon>
        <taxon>Pseudobacter</taxon>
    </lineage>
</organism>
<proteinExistence type="predicted"/>
<sequence>MQLINQPRNYLFLYTRLPDYFFKCIRYLLQTSSAGSKAWIVCYQQDKNAPYDIGRSDAISILDRSTFREAMLDHFQPDVIYISGWGDKLYNSIGKKNRSSIPVIMGLDNPWKANFRQRIAVWLSPFFQQKFCSHLWVAGIWQYEYARRLGFSPARIIRGLYCADTSQIRNNRQNKTRRILYIGRLVNYKRPDWLLRAFIEIQRENPGLMDWKLTFIGNGPLHTDLQRNPSKNGQVEFLPFMQPTEIRKYYEEATVFCLPSHFEHWGVVVQEAAAAGLPLLLSDTCGAATEFLVDGWNGYQFRSQEFEDLKQKLLLLMNKEITELDEMGNASSKLSKRIDHDSWAASLKSVLVNYSNNG</sequence>
<dbReference type="Proteomes" id="UP000293874">
    <property type="component" value="Unassembled WGS sequence"/>
</dbReference>
<dbReference type="Gene3D" id="3.40.50.2000">
    <property type="entry name" value="Glycogen Phosphorylase B"/>
    <property type="match status" value="1"/>
</dbReference>
<dbReference type="SUPFAM" id="SSF53756">
    <property type="entry name" value="UDP-Glycosyltransferase/glycogen phosphorylase"/>
    <property type="match status" value="1"/>
</dbReference>
<dbReference type="PANTHER" id="PTHR45947:SF3">
    <property type="entry name" value="SULFOQUINOVOSYL TRANSFERASE SQD2"/>
    <property type="match status" value="1"/>
</dbReference>
<feature type="domain" description="Glycosyl transferase family 1" evidence="1">
    <location>
        <begin position="169"/>
        <end position="330"/>
    </location>
</feature>
<comment type="caution">
    <text evidence="2">The sequence shown here is derived from an EMBL/GenBank/DDBJ whole genome shotgun (WGS) entry which is preliminary data.</text>
</comment>
<evidence type="ECO:0000313" key="2">
    <source>
        <dbReference type="EMBL" id="RZS72216.1"/>
    </source>
</evidence>
<dbReference type="EMBL" id="SGXA01000002">
    <property type="protein sequence ID" value="RZS72216.1"/>
    <property type="molecule type" value="Genomic_DNA"/>
</dbReference>
<gene>
    <name evidence="2" type="ORF">EV199_4132</name>
</gene>
<keyword evidence="2" id="KW-0808">Transferase</keyword>
<dbReference type="InterPro" id="IPR050194">
    <property type="entry name" value="Glycosyltransferase_grp1"/>
</dbReference>
<protein>
    <submittedName>
        <fullName evidence="2">Glycosyl transferase family 1</fullName>
    </submittedName>
</protein>
<dbReference type="AlphaFoldDB" id="A0A4Q7MTM1"/>
<evidence type="ECO:0000259" key="1">
    <source>
        <dbReference type="Pfam" id="PF00534"/>
    </source>
</evidence>
<evidence type="ECO:0000313" key="3">
    <source>
        <dbReference type="Proteomes" id="UP000293874"/>
    </source>
</evidence>
<dbReference type="InterPro" id="IPR001296">
    <property type="entry name" value="Glyco_trans_1"/>
</dbReference>
<dbReference type="PANTHER" id="PTHR45947">
    <property type="entry name" value="SULFOQUINOVOSYL TRANSFERASE SQD2"/>
    <property type="match status" value="1"/>
</dbReference>
<reference evidence="2 3" key="1">
    <citation type="submission" date="2019-02" db="EMBL/GenBank/DDBJ databases">
        <title>Genomic Encyclopedia of Type Strains, Phase IV (KMG-IV): sequencing the most valuable type-strain genomes for metagenomic binning, comparative biology and taxonomic classification.</title>
        <authorList>
            <person name="Goeker M."/>
        </authorList>
    </citation>
    <scope>NUCLEOTIDE SEQUENCE [LARGE SCALE GENOMIC DNA]</scope>
    <source>
        <strain evidence="2 3">DSM 18116</strain>
    </source>
</reference>
<dbReference type="CDD" id="cd03801">
    <property type="entry name" value="GT4_PimA-like"/>
    <property type="match status" value="1"/>
</dbReference>
<dbReference type="RefSeq" id="WP_130542655.1">
    <property type="nucleotide sequence ID" value="NZ_SGXA01000002.1"/>
</dbReference>
<dbReference type="Pfam" id="PF00534">
    <property type="entry name" value="Glycos_transf_1"/>
    <property type="match status" value="1"/>
</dbReference>
<accession>A0A4Q7MTM1</accession>
<dbReference type="GO" id="GO:0016757">
    <property type="term" value="F:glycosyltransferase activity"/>
    <property type="evidence" value="ECO:0007669"/>
    <property type="project" value="InterPro"/>
</dbReference>
<name>A0A4Q7MTM1_9BACT</name>
<keyword evidence="3" id="KW-1185">Reference proteome</keyword>